<dbReference type="AlphaFoldDB" id="V5YVP7"/>
<name>V5YVP7_9BACT</name>
<gene>
    <name evidence="1" type="primary">dsrA</name>
</gene>
<sequence>YGGGVIGSLLWTSPEMFPGCCTLSIPFGDQPTGVLHHQDFSVKSATSGIFAVPA</sequence>
<organism evidence="1">
    <name type="scientific">uncultured sulfate-reducing bacterium</name>
    <dbReference type="NCBI Taxonomy" id="153939"/>
    <lineage>
        <taxon>Bacteria</taxon>
        <taxon>environmental samples</taxon>
    </lineage>
</organism>
<feature type="non-terminal residue" evidence="1">
    <location>
        <position position="1"/>
    </location>
</feature>
<reference evidence="1" key="1">
    <citation type="submission" date="2013-12" db="EMBL/GenBank/DDBJ databases">
        <title>Diversity of sulphate reducing bacteria in brackishwater ecosystems of India.</title>
        <authorList>
            <person name="Thulasi D."/>
            <person name="Saraswathy R."/>
            <person name="Muralidhar M."/>
            <person name="Manikandan R."/>
            <person name="Varun S."/>
            <person name="Nagavel A."/>
        </authorList>
    </citation>
    <scope>NUCLEOTIDE SEQUENCE</scope>
</reference>
<evidence type="ECO:0000313" key="1">
    <source>
        <dbReference type="EMBL" id="BAO21665.1"/>
    </source>
</evidence>
<proteinExistence type="predicted"/>
<accession>V5YVP7</accession>
<protein>
    <submittedName>
        <fullName evidence="1">Dissimilatory sulfite reductase alpha subunit</fullName>
    </submittedName>
</protein>
<dbReference type="EMBL" id="AB894112">
    <property type="protein sequence ID" value="BAO21665.1"/>
    <property type="molecule type" value="Genomic_DNA"/>
</dbReference>